<evidence type="ECO:0000256" key="4">
    <source>
        <dbReference type="ARBA" id="ARBA00038334"/>
    </source>
</evidence>
<dbReference type="FunFam" id="3.40.50.1820:FF:000161">
    <property type="entry name" value="Epoxide hydrolase"/>
    <property type="match status" value="1"/>
</dbReference>
<comment type="catalytic activity">
    <reaction evidence="7">
        <text>(24S)-24,25-epoxycucurbitadienol + H2O = (24R)-24,25-dihydroxycucurbitadienol</text>
        <dbReference type="Rhea" id="RHEA:81855"/>
        <dbReference type="ChEBI" id="CHEBI:15377"/>
        <dbReference type="ChEBI" id="CHEBI:229949"/>
        <dbReference type="ChEBI" id="CHEBI:229950"/>
    </reaction>
    <physiologicalReaction direction="left-to-right" evidence="7">
        <dbReference type="Rhea" id="RHEA:81856"/>
    </physiologicalReaction>
</comment>
<evidence type="ECO:0000259" key="8">
    <source>
        <dbReference type="Pfam" id="PF00561"/>
    </source>
</evidence>
<keyword evidence="3" id="KW-0378">Hydrolase</keyword>
<dbReference type="Gene3D" id="3.40.50.1820">
    <property type="entry name" value="alpha/beta hydrolase"/>
    <property type="match status" value="1"/>
</dbReference>
<evidence type="ECO:0000313" key="9">
    <source>
        <dbReference type="EMBL" id="KAJ3702659.1"/>
    </source>
</evidence>
<dbReference type="EMBL" id="JAMRDG010000001">
    <property type="protein sequence ID" value="KAJ3702659.1"/>
    <property type="molecule type" value="Genomic_DNA"/>
</dbReference>
<name>A0AAD5ZRN6_9POAL</name>
<dbReference type="AlphaFoldDB" id="A0AAD5ZRN6"/>
<evidence type="ECO:0000313" key="10">
    <source>
        <dbReference type="Proteomes" id="UP001210211"/>
    </source>
</evidence>
<comment type="pathway">
    <text evidence="1">Secondary metabolite biosynthesis; terpenoid biosynthesis.</text>
</comment>
<evidence type="ECO:0000256" key="2">
    <source>
        <dbReference type="ARBA" id="ARBA00013006"/>
    </source>
</evidence>
<accession>A0AAD5ZRN6</accession>
<keyword evidence="10" id="KW-1185">Reference proteome</keyword>
<evidence type="ECO:0000256" key="1">
    <source>
        <dbReference type="ARBA" id="ARBA00004721"/>
    </source>
</evidence>
<comment type="similarity">
    <text evidence="4">Belongs to the AB hydrolase superfamily. Epoxide hydrolase family.</text>
</comment>
<dbReference type="Proteomes" id="UP001210211">
    <property type="component" value="Unassembled WGS sequence"/>
</dbReference>
<evidence type="ECO:0000256" key="3">
    <source>
        <dbReference type="ARBA" id="ARBA00022801"/>
    </source>
</evidence>
<dbReference type="PRINTS" id="PR00412">
    <property type="entry name" value="EPOXHYDRLASE"/>
</dbReference>
<evidence type="ECO:0000256" key="5">
    <source>
        <dbReference type="ARBA" id="ARBA00051067"/>
    </source>
</evidence>
<dbReference type="EC" id="3.3.2.10" evidence="2"/>
<gene>
    <name evidence="9" type="ORF">LUZ61_006364</name>
</gene>
<dbReference type="PANTHER" id="PTHR43329">
    <property type="entry name" value="EPOXIDE HYDROLASE"/>
    <property type="match status" value="1"/>
</dbReference>
<organism evidence="9 10">
    <name type="scientific">Rhynchospora tenuis</name>
    <dbReference type="NCBI Taxonomy" id="198213"/>
    <lineage>
        <taxon>Eukaryota</taxon>
        <taxon>Viridiplantae</taxon>
        <taxon>Streptophyta</taxon>
        <taxon>Embryophyta</taxon>
        <taxon>Tracheophyta</taxon>
        <taxon>Spermatophyta</taxon>
        <taxon>Magnoliopsida</taxon>
        <taxon>Liliopsida</taxon>
        <taxon>Poales</taxon>
        <taxon>Cyperaceae</taxon>
        <taxon>Cyperoideae</taxon>
        <taxon>Rhynchosporeae</taxon>
        <taxon>Rhynchospora</taxon>
    </lineage>
</organism>
<reference evidence="9 10" key="1">
    <citation type="journal article" date="2022" name="Cell">
        <title>Repeat-based holocentromeres influence genome architecture and karyotype evolution.</title>
        <authorList>
            <person name="Hofstatter P.G."/>
            <person name="Thangavel G."/>
            <person name="Lux T."/>
            <person name="Neumann P."/>
            <person name="Vondrak T."/>
            <person name="Novak P."/>
            <person name="Zhang M."/>
            <person name="Costa L."/>
            <person name="Castellani M."/>
            <person name="Scott A."/>
            <person name="Toegelov H."/>
            <person name="Fuchs J."/>
            <person name="Mata-Sucre Y."/>
            <person name="Dias Y."/>
            <person name="Vanzela A.L.L."/>
            <person name="Huettel B."/>
            <person name="Almeida C.C.S."/>
            <person name="Simkova H."/>
            <person name="Souza G."/>
            <person name="Pedrosa-Harand A."/>
            <person name="Macas J."/>
            <person name="Mayer K.F.X."/>
            <person name="Houben A."/>
            <person name="Marques A."/>
        </authorList>
    </citation>
    <scope>NUCLEOTIDE SEQUENCE [LARGE SCALE GENOMIC DNA]</scope>
    <source>
        <strain evidence="9">RhyTen1mFocal</strain>
    </source>
</reference>
<dbReference type="InterPro" id="IPR000073">
    <property type="entry name" value="AB_hydrolase_1"/>
</dbReference>
<dbReference type="SUPFAM" id="SSF53474">
    <property type="entry name" value="alpha/beta-Hydrolases"/>
    <property type="match status" value="1"/>
</dbReference>
<comment type="function">
    <text evidence="6">Epoxide hydrolase involved in the biosynthesis of cucurbitacin and mogroside tetracyclic triterpene natural products (e.g. siamenoside I and mogrosides IV, V and VI). Cucurbitacins have cytotoxic properties and exhibit deterrent taste as a defense barrier against herbivores. Mogrosides are nonsugar highly oxygenated compounds used as high-intensity zero-calorie sweeteners; they also possess pharmacological properties such as regulating immunity, lowering blood sugar and lipid levels, protecting the liver, and acting as antioxidants and antitumor agents. Catalyzes the hydrolysis of aromatic epoxide-containing substrates, such as the conversion of 24,25-epoxycucurbitadienol to 24,25-dihydroxycucurbitadienol.</text>
</comment>
<sequence>MEADGISHRTIEVNGIAMHVADKGPVDAPVVLFVHGFPELWYSWRHQILSLSGRGYRCIAPDMRGFGQTTAPPSASSYSILHLIGDLIALLDALSLQQVFLVGLDWGARVAWNLCMLTPDRVKALVTMSAAFKARNPAIKPIEQFRSLYGDEYYICRFQDPGVAEKEFALVSTKNLFKKLFAGKSTGSSAVSKEFISSATEETPLPPWITEEDIEYYASSFDKSGFTGPMNYYCCLDLNWELLAPWTGAQVKVPTKFIVGEFDLTYHHPGIKDYLHKGGLKQDVPLLEEVVVVQGAGHFIQQENEQEISDHIYNFFTKF</sequence>
<evidence type="ECO:0000256" key="6">
    <source>
        <dbReference type="ARBA" id="ARBA00058358"/>
    </source>
</evidence>
<protein>
    <recommendedName>
        <fullName evidence="2">soluble epoxide hydrolase</fullName>
        <ecNumber evidence="2">3.3.2.10</ecNumber>
    </recommendedName>
</protein>
<comment type="caution">
    <text evidence="9">The sequence shown here is derived from an EMBL/GenBank/DDBJ whole genome shotgun (WGS) entry which is preliminary data.</text>
</comment>
<dbReference type="PRINTS" id="PR00111">
    <property type="entry name" value="ABHYDROLASE"/>
</dbReference>
<evidence type="ECO:0000256" key="7">
    <source>
        <dbReference type="ARBA" id="ARBA00093212"/>
    </source>
</evidence>
<proteinExistence type="inferred from homology"/>
<dbReference type="Pfam" id="PF00561">
    <property type="entry name" value="Abhydrolase_1"/>
    <property type="match status" value="1"/>
</dbReference>
<dbReference type="InterPro" id="IPR000639">
    <property type="entry name" value="Epox_hydrolase-like"/>
</dbReference>
<dbReference type="GO" id="GO:0004301">
    <property type="term" value="F:epoxide hydrolase activity"/>
    <property type="evidence" value="ECO:0007669"/>
    <property type="project" value="UniProtKB-EC"/>
</dbReference>
<comment type="catalytic activity">
    <reaction evidence="5">
        <text>an epoxide + H2O = an ethanediol</text>
        <dbReference type="Rhea" id="RHEA:19037"/>
        <dbReference type="ChEBI" id="CHEBI:15377"/>
        <dbReference type="ChEBI" id="CHEBI:32955"/>
        <dbReference type="ChEBI" id="CHEBI:140594"/>
        <dbReference type="EC" id="3.3.2.10"/>
    </reaction>
    <physiologicalReaction direction="left-to-right" evidence="5">
        <dbReference type="Rhea" id="RHEA:19038"/>
    </physiologicalReaction>
</comment>
<feature type="domain" description="AB hydrolase-1" evidence="8">
    <location>
        <begin position="29"/>
        <end position="304"/>
    </location>
</feature>
<dbReference type="InterPro" id="IPR029058">
    <property type="entry name" value="AB_hydrolase_fold"/>
</dbReference>